<keyword evidence="3" id="KW-1185">Reference proteome</keyword>
<evidence type="ECO:0000313" key="3">
    <source>
        <dbReference type="Proteomes" id="UP000484988"/>
    </source>
</evidence>
<dbReference type="AlphaFoldDB" id="A0A6A0AU48"/>
<organism evidence="2 3">
    <name type="scientific">Streptomyces pacificus</name>
    <dbReference type="NCBI Taxonomy" id="2705029"/>
    <lineage>
        <taxon>Bacteria</taxon>
        <taxon>Bacillati</taxon>
        <taxon>Actinomycetota</taxon>
        <taxon>Actinomycetes</taxon>
        <taxon>Kitasatosporales</taxon>
        <taxon>Streptomycetaceae</taxon>
        <taxon>Streptomyces</taxon>
    </lineage>
</organism>
<dbReference type="EMBL" id="BLLG01000006">
    <property type="protein sequence ID" value="GFH36432.1"/>
    <property type="molecule type" value="Genomic_DNA"/>
</dbReference>
<name>A0A6A0AU48_9ACTN</name>
<sequence>MSLPMARACGAAAAETPTTDAVTAAAAIAFLNTRVPFLGTWFWGLGLRGPGSLNAGTEVPVPRSSLINSEQRSWFFRFTPTGGAADMPRTASGQALPPPAGTLPHTLPRLSA</sequence>
<proteinExistence type="predicted"/>
<protein>
    <submittedName>
        <fullName evidence="2">Uncharacterized protein</fullName>
    </submittedName>
</protein>
<feature type="region of interest" description="Disordered" evidence="1">
    <location>
        <begin position="85"/>
        <end position="112"/>
    </location>
</feature>
<evidence type="ECO:0000256" key="1">
    <source>
        <dbReference type="SAM" id="MobiDB-lite"/>
    </source>
</evidence>
<evidence type="ECO:0000313" key="2">
    <source>
        <dbReference type="EMBL" id="GFH36432.1"/>
    </source>
</evidence>
<reference evidence="2 3" key="1">
    <citation type="submission" date="2020-02" db="EMBL/GenBank/DDBJ databases">
        <title>Whole Genome Shotgun Sequence of Streptomyces sp. strain CWH03.</title>
        <authorList>
            <person name="Dohra H."/>
            <person name="Kodani S."/>
            <person name="Yamamura H."/>
        </authorList>
    </citation>
    <scope>NUCLEOTIDE SEQUENCE [LARGE SCALE GENOMIC DNA]</scope>
    <source>
        <strain evidence="2 3">CWH03</strain>
    </source>
</reference>
<accession>A0A6A0AU48</accession>
<gene>
    <name evidence="2" type="ORF">SCWH03_26600</name>
</gene>
<comment type="caution">
    <text evidence="2">The sequence shown here is derived from an EMBL/GenBank/DDBJ whole genome shotgun (WGS) entry which is preliminary data.</text>
</comment>
<dbReference type="Proteomes" id="UP000484988">
    <property type="component" value="Unassembled WGS sequence"/>
</dbReference>